<keyword evidence="1" id="KW-0732">Signal</keyword>
<feature type="signal peptide" evidence="1">
    <location>
        <begin position="1"/>
        <end position="24"/>
    </location>
</feature>
<gene>
    <name evidence="2" type="ORF">KLA_06267</name>
</gene>
<feature type="chain" id="PRO_5045038152" description="Lipocalin-like domain-containing protein" evidence="1">
    <location>
        <begin position="25"/>
        <end position="141"/>
    </location>
</feature>
<reference evidence="2 3" key="1">
    <citation type="journal article" date="2014" name="Genome Announc.">
        <title>Draft Genome Sequence of the Carrageenan-Degrading Bacterium Cellulophaga sp. Strain KL-A, Isolated from Decaying Marine Algae.</title>
        <authorList>
            <person name="Shan D."/>
            <person name="Ying J."/>
            <person name="Li X."/>
            <person name="Gao Z."/>
            <person name="Wei G."/>
            <person name="Shao Z."/>
        </authorList>
    </citation>
    <scope>NUCLEOTIDE SEQUENCE [LARGE SCALE GENOMIC DNA]</scope>
    <source>
        <strain evidence="2 3">KL-A</strain>
    </source>
</reference>
<dbReference type="PROSITE" id="PS51257">
    <property type="entry name" value="PROKAR_LIPOPROTEIN"/>
    <property type="match status" value="1"/>
</dbReference>
<evidence type="ECO:0000256" key="1">
    <source>
        <dbReference type="SAM" id="SignalP"/>
    </source>
</evidence>
<evidence type="ECO:0000313" key="2">
    <source>
        <dbReference type="EMBL" id="EWH14253.1"/>
    </source>
</evidence>
<organism evidence="2 3">
    <name type="scientific">Cellulophaga geojensis KL-A</name>
    <dbReference type="NCBI Taxonomy" id="1328323"/>
    <lineage>
        <taxon>Bacteria</taxon>
        <taxon>Pseudomonadati</taxon>
        <taxon>Bacteroidota</taxon>
        <taxon>Flavobacteriia</taxon>
        <taxon>Flavobacteriales</taxon>
        <taxon>Flavobacteriaceae</taxon>
        <taxon>Cellulophaga</taxon>
    </lineage>
</organism>
<comment type="caution">
    <text evidence="2">The sequence shown here is derived from an EMBL/GenBank/DDBJ whole genome shotgun (WGS) entry which is preliminary data.</text>
</comment>
<evidence type="ECO:0008006" key="4">
    <source>
        <dbReference type="Google" id="ProtNLM"/>
    </source>
</evidence>
<dbReference type="Proteomes" id="UP000019275">
    <property type="component" value="Unassembled WGS sequence"/>
</dbReference>
<proteinExistence type="predicted"/>
<accession>A0ABN0RQW6</accession>
<evidence type="ECO:0000313" key="3">
    <source>
        <dbReference type="Proteomes" id="UP000019275"/>
    </source>
</evidence>
<keyword evidence="3" id="KW-1185">Reference proteome</keyword>
<protein>
    <recommendedName>
        <fullName evidence="4">Lipocalin-like domain-containing protein</fullName>
    </recommendedName>
</protein>
<dbReference type="RefSeq" id="WP_034644588.1">
    <property type="nucleotide sequence ID" value="NZ_ARZX01000005.1"/>
</dbReference>
<sequence length="141" mass="16282">MKKLAIICLTILFIACSNSSTVKKEDIHLLNGYWEITQVFFADGSSKEYKASPIIDFFEINNQKGFRTKVQPKIGGTFTTNKDVDKVTITQKQSTFTITYSNNLTEREEELLSLTKNSFTVKDTEQITYVYKRYQPIQIEQ</sequence>
<dbReference type="EMBL" id="ARZX01000005">
    <property type="protein sequence ID" value="EWH14253.1"/>
    <property type="molecule type" value="Genomic_DNA"/>
</dbReference>
<name>A0ABN0RQW6_9FLAO</name>